<sequence length="166" mass="18726">MQTPDSSVTNVHLNTAYLNDDDIENELEQIFGLPDNPDESEDEYEGEDSLEIGLGVPNIENSDSEGEEILRSVRPSQVSRTISESSTDSSSHDENENDWKKGSMWPDRPNADKYDEVTLKPKVFFPSRTSPMAYFSRYFSEEVIDLIIEQTNLYASQKGDFTLGTG</sequence>
<feature type="compositionally biased region" description="Acidic residues" evidence="1">
    <location>
        <begin position="36"/>
        <end position="50"/>
    </location>
</feature>
<organism evidence="2 3">
    <name type="scientific">Parnassius apollo</name>
    <name type="common">Apollo butterfly</name>
    <name type="synonym">Papilio apollo</name>
    <dbReference type="NCBI Taxonomy" id="110799"/>
    <lineage>
        <taxon>Eukaryota</taxon>
        <taxon>Metazoa</taxon>
        <taxon>Ecdysozoa</taxon>
        <taxon>Arthropoda</taxon>
        <taxon>Hexapoda</taxon>
        <taxon>Insecta</taxon>
        <taxon>Pterygota</taxon>
        <taxon>Neoptera</taxon>
        <taxon>Endopterygota</taxon>
        <taxon>Lepidoptera</taxon>
        <taxon>Glossata</taxon>
        <taxon>Ditrysia</taxon>
        <taxon>Papilionoidea</taxon>
        <taxon>Papilionidae</taxon>
        <taxon>Parnassiinae</taxon>
        <taxon>Parnassini</taxon>
        <taxon>Parnassius</taxon>
        <taxon>Parnassius</taxon>
    </lineage>
</organism>
<dbReference type="AlphaFoldDB" id="A0A8S3XZ38"/>
<dbReference type="OrthoDB" id="118105at2759"/>
<evidence type="ECO:0000313" key="2">
    <source>
        <dbReference type="EMBL" id="CAG5048561.1"/>
    </source>
</evidence>
<feature type="region of interest" description="Disordered" evidence="1">
    <location>
        <begin position="31"/>
        <end position="112"/>
    </location>
</feature>
<feature type="compositionally biased region" description="Basic and acidic residues" evidence="1">
    <location>
        <begin position="90"/>
        <end position="101"/>
    </location>
</feature>
<dbReference type="EMBL" id="CAJQZP010001462">
    <property type="protein sequence ID" value="CAG5048561.1"/>
    <property type="molecule type" value="Genomic_DNA"/>
</dbReference>
<evidence type="ECO:0000256" key="1">
    <source>
        <dbReference type="SAM" id="MobiDB-lite"/>
    </source>
</evidence>
<evidence type="ECO:0000313" key="3">
    <source>
        <dbReference type="Proteomes" id="UP000691718"/>
    </source>
</evidence>
<protein>
    <submittedName>
        <fullName evidence="2">(apollo) hypothetical protein</fullName>
    </submittedName>
</protein>
<keyword evidence="3" id="KW-1185">Reference proteome</keyword>
<gene>
    <name evidence="2" type="ORF">PAPOLLO_LOCUS24232</name>
</gene>
<comment type="caution">
    <text evidence="2">The sequence shown here is derived from an EMBL/GenBank/DDBJ whole genome shotgun (WGS) entry which is preliminary data.</text>
</comment>
<name>A0A8S3XZ38_PARAO</name>
<proteinExistence type="predicted"/>
<accession>A0A8S3XZ38</accession>
<dbReference type="Proteomes" id="UP000691718">
    <property type="component" value="Unassembled WGS sequence"/>
</dbReference>
<reference evidence="2" key="1">
    <citation type="submission" date="2021-04" db="EMBL/GenBank/DDBJ databases">
        <authorList>
            <person name="Tunstrom K."/>
        </authorList>
    </citation>
    <scope>NUCLEOTIDE SEQUENCE</scope>
</reference>